<dbReference type="Proteomes" id="UP001187192">
    <property type="component" value="Unassembled WGS sequence"/>
</dbReference>
<dbReference type="InterPro" id="IPR027417">
    <property type="entry name" value="P-loop_NTPase"/>
</dbReference>
<dbReference type="PANTHER" id="PTHR11017:SF243">
    <property type="entry name" value="ADP-RIBOSYL CYCLASE_CYCLIC ADP-RIBOSE HYDROLASE"/>
    <property type="match status" value="1"/>
</dbReference>
<keyword evidence="3" id="KW-1185">Reference proteome</keyword>
<dbReference type="Gene3D" id="3.40.50.300">
    <property type="entry name" value="P-loop containing nucleotide triphosphate hydrolases"/>
    <property type="match status" value="1"/>
</dbReference>
<proteinExistence type="predicted"/>
<accession>A0AA88ARF4</accession>
<dbReference type="Pfam" id="PF00931">
    <property type="entry name" value="NB-ARC"/>
    <property type="match status" value="1"/>
</dbReference>
<name>A0AA88ARF4_FICCA</name>
<gene>
    <name evidence="2" type="ORF">TIFTF001_020307</name>
</gene>
<evidence type="ECO:0000313" key="3">
    <source>
        <dbReference type="Proteomes" id="UP001187192"/>
    </source>
</evidence>
<protein>
    <recommendedName>
        <fullName evidence="1">NB-ARC domain-containing protein</fullName>
    </recommendedName>
</protein>
<evidence type="ECO:0000259" key="1">
    <source>
        <dbReference type="Pfam" id="PF00931"/>
    </source>
</evidence>
<dbReference type="SUPFAM" id="SSF52540">
    <property type="entry name" value="P-loop containing nucleoside triphosphate hydrolases"/>
    <property type="match status" value="1"/>
</dbReference>
<organism evidence="2 3">
    <name type="scientific">Ficus carica</name>
    <name type="common">Common fig</name>
    <dbReference type="NCBI Taxonomy" id="3494"/>
    <lineage>
        <taxon>Eukaryota</taxon>
        <taxon>Viridiplantae</taxon>
        <taxon>Streptophyta</taxon>
        <taxon>Embryophyta</taxon>
        <taxon>Tracheophyta</taxon>
        <taxon>Spermatophyta</taxon>
        <taxon>Magnoliopsida</taxon>
        <taxon>eudicotyledons</taxon>
        <taxon>Gunneridae</taxon>
        <taxon>Pentapetalae</taxon>
        <taxon>rosids</taxon>
        <taxon>fabids</taxon>
        <taxon>Rosales</taxon>
        <taxon>Moraceae</taxon>
        <taxon>Ficeae</taxon>
        <taxon>Ficus</taxon>
    </lineage>
</organism>
<dbReference type="InterPro" id="IPR044974">
    <property type="entry name" value="Disease_R_plants"/>
</dbReference>
<dbReference type="InterPro" id="IPR002182">
    <property type="entry name" value="NB-ARC"/>
</dbReference>
<dbReference type="GO" id="GO:0043531">
    <property type="term" value="F:ADP binding"/>
    <property type="evidence" value="ECO:0007669"/>
    <property type="project" value="InterPro"/>
</dbReference>
<evidence type="ECO:0000313" key="2">
    <source>
        <dbReference type="EMBL" id="GMN51133.1"/>
    </source>
</evidence>
<sequence>MGRIGKTTLASVVFGQLSSPFEGHCFLAHVREEWGKGRKDDLQKVLFSKLLEEDGPFNVWSRLSNKKVLIVLDDANDEEQLENLIGDFNSLFGRGSTIIVTTRDRQILRRYVRADDTTTK</sequence>
<feature type="domain" description="NB-ARC" evidence="1">
    <location>
        <begin position="1"/>
        <end position="112"/>
    </location>
</feature>
<reference evidence="2" key="1">
    <citation type="submission" date="2023-07" db="EMBL/GenBank/DDBJ databases">
        <title>draft genome sequence of fig (Ficus carica).</title>
        <authorList>
            <person name="Takahashi T."/>
            <person name="Nishimura K."/>
        </authorList>
    </citation>
    <scope>NUCLEOTIDE SEQUENCE</scope>
</reference>
<comment type="caution">
    <text evidence="2">The sequence shown here is derived from an EMBL/GenBank/DDBJ whole genome shotgun (WGS) entry which is preliminary data.</text>
</comment>
<dbReference type="AlphaFoldDB" id="A0AA88ARF4"/>
<dbReference type="EMBL" id="BTGU01000036">
    <property type="protein sequence ID" value="GMN51133.1"/>
    <property type="molecule type" value="Genomic_DNA"/>
</dbReference>
<dbReference type="GO" id="GO:0006952">
    <property type="term" value="P:defense response"/>
    <property type="evidence" value="ECO:0007669"/>
    <property type="project" value="InterPro"/>
</dbReference>
<dbReference type="PANTHER" id="PTHR11017">
    <property type="entry name" value="LEUCINE-RICH REPEAT-CONTAINING PROTEIN"/>
    <property type="match status" value="1"/>
</dbReference>